<proteinExistence type="predicted"/>
<evidence type="ECO:0008006" key="5">
    <source>
        <dbReference type="Google" id="ProtNLM"/>
    </source>
</evidence>
<dbReference type="SUPFAM" id="SSF48452">
    <property type="entry name" value="TPR-like"/>
    <property type="match status" value="1"/>
</dbReference>
<dbReference type="InterPro" id="IPR011990">
    <property type="entry name" value="TPR-like_helical_dom_sf"/>
</dbReference>
<feature type="repeat" description="TPR" evidence="1">
    <location>
        <begin position="267"/>
        <end position="300"/>
    </location>
</feature>
<dbReference type="RefSeq" id="WP_176007345.1">
    <property type="nucleotide sequence ID" value="NZ_JABWMI010000021.1"/>
</dbReference>
<dbReference type="EMBL" id="JACBJI010000009">
    <property type="protein sequence ID" value="NYA72535.1"/>
    <property type="molecule type" value="Genomic_DNA"/>
</dbReference>
<accession>A0A7Y8Y535</accession>
<dbReference type="PROSITE" id="PS50005">
    <property type="entry name" value="TPR"/>
    <property type="match status" value="1"/>
</dbReference>
<dbReference type="InterPro" id="IPR019734">
    <property type="entry name" value="TPR_rpt"/>
</dbReference>
<evidence type="ECO:0000313" key="4">
    <source>
        <dbReference type="Proteomes" id="UP000535020"/>
    </source>
</evidence>
<evidence type="ECO:0000256" key="2">
    <source>
        <dbReference type="SAM" id="SignalP"/>
    </source>
</evidence>
<dbReference type="SMART" id="SM00028">
    <property type="entry name" value="TPR"/>
    <property type="match status" value="2"/>
</dbReference>
<organism evidence="3 4">
    <name type="scientific">Flavobacterium agri</name>
    <dbReference type="NCBI Taxonomy" id="2743471"/>
    <lineage>
        <taxon>Bacteria</taxon>
        <taxon>Pseudomonadati</taxon>
        <taxon>Bacteroidota</taxon>
        <taxon>Flavobacteriia</taxon>
        <taxon>Flavobacteriales</taxon>
        <taxon>Flavobacteriaceae</taxon>
        <taxon>Flavobacterium</taxon>
    </lineage>
</organism>
<protein>
    <recommendedName>
        <fullName evidence="5">Tetratricopeptide repeat-containing protein</fullName>
    </recommendedName>
</protein>
<keyword evidence="1" id="KW-0802">TPR repeat</keyword>
<keyword evidence="2" id="KW-0732">Signal</keyword>
<feature type="signal peptide" evidence="2">
    <location>
        <begin position="1"/>
        <end position="19"/>
    </location>
</feature>
<feature type="chain" id="PRO_5030530066" description="Tetratricopeptide repeat-containing protein" evidence="2">
    <location>
        <begin position="20"/>
        <end position="428"/>
    </location>
</feature>
<dbReference type="Gene3D" id="1.25.40.10">
    <property type="entry name" value="Tetratricopeptide repeat domain"/>
    <property type="match status" value="1"/>
</dbReference>
<dbReference type="Proteomes" id="UP000535020">
    <property type="component" value="Unassembled WGS sequence"/>
</dbReference>
<comment type="caution">
    <text evidence="3">The sequence shown here is derived from an EMBL/GenBank/DDBJ whole genome shotgun (WGS) entry which is preliminary data.</text>
</comment>
<evidence type="ECO:0000256" key="1">
    <source>
        <dbReference type="PROSITE-ProRule" id="PRU00339"/>
    </source>
</evidence>
<gene>
    <name evidence="3" type="ORF">HZF10_16515</name>
</gene>
<dbReference type="AlphaFoldDB" id="A0A7Y8Y535"/>
<sequence>MKNTYLLLIVLFSCFTTVAQDKPEAECRHSLAIVDSIFSKGDFYKAYDLWTGVRKKCPTLNEKIYTLGAELLKIKADRAKVEEKEPIVKELLALYDDYNKYFPNNPVPVNMYKAVIMNRYKVGSKADIYSLLDRAYSKNPTTFENLEAIELYMKLYFEKYKSGDKTITANHILKRRDDLVGHLEKLSEKTPANKMANDRMIDAIEVTVKEVATCDNLDAYYGEVFEKRKTDTLWLQVALKGLSSNHCRTSKLYDQITQAQQNIKPTAQSAYNLGVAAYQKADFANAAKYFVQSAELEKNPNDKANTYFTLASTVYIGRDKAKVKEYAMKALEVKPDFSKSYILLAQQYGDAGSDCAKTDFEKKALNWLAAETLKKAVQVDKNKGGLDKLIRKYQEKAPTEKEIKDAKMSGKTISYGCWINESVIVPKA</sequence>
<reference evidence="3 4" key="1">
    <citation type="submission" date="2020-07" db="EMBL/GenBank/DDBJ databases">
        <authorList>
            <person name="Sun Q."/>
        </authorList>
    </citation>
    <scope>NUCLEOTIDE SEQUENCE [LARGE SCALE GENOMIC DNA]</scope>
    <source>
        <strain evidence="3 4">MAH-1</strain>
    </source>
</reference>
<name>A0A7Y8Y535_9FLAO</name>
<keyword evidence="4" id="KW-1185">Reference proteome</keyword>
<evidence type="ECO:0000313" key="3">
    <source>
        <dbReference type="EMBL" id="NYA72535.1"/>
    </source>
</evidence>